<dbReference type="Gene3D" id="3.90.25.10">
    <property type="entry name" value="UDP-galactose 4-epimerase, domain 1"/>
    <property type="match status" value="1"/>
</dbReference>
<accession>A0AAN6RJ25</accession>
<evidence type="ECO:0000256" key="1">
    <source>
        <dbReference type="ARBA" id="ARBA00005725"/>
    </source>
</evidence>
<dbReference type="InterPro" id="IPR051609">
    <property type="entry name" value="NmrA/Isoflavone_reductase-like"/>
</dbReference>
<keyword evidence="2" id="KW-0521">NADP</keyword>
<dbReference type="InterPro" id="IPR036291">
    <property type="entry name" value="NAD(P)-bd_dom_sf"/>
</dbReference>
<evidence type="ECO:0000256" key="2">
    <source>
        <dbReference type="ARBA" id="ARBA00022857"/>
    </source>
</evidence>
<proteinExistence type="inferred from homology"/>
<dbReference type="PANTHER" id="PTHR47706">
    <property type="entry name" value="NMRA-LIKE FAMILY PROTEIN"/>
    <property type="match status" value="1"/>
</dbReference>
<keyword evidence="3" id="KW-0560">Oxidoreductase</keyword>
<comment type="caution">
    <text evidence="5">The sequence shown here is derived from an EMBL/GenBank/DDBJ whole genome shotgun (WGS) entry which is preliminary data.</text>
</comment>
<dbReference type="Proteomes" id="UP001280581">
    <property type="component" value="Unassembled WGS sequence"/>
</dbReference>
<dbReference type="Gene3D" id="3.40.50.720">
    <property type="entry name" value="NAD(P)-binding Rossmann-like Domain"/>
    <property type="match status" value="1"/>
</dbReference>
<dbReference type="GO" id="GO:0016491">
    <property type="term" value="F:oxidoreductase activity"/>
    <property type="evidence" value="ECO:0007669"/>
    <property type="project" value="UniProtKB-KW"/>
</dbReference>
<sequence length="315" mass="34849">MSNIVAIAGGTGGLGRALAEAFKASKYTPYILARKANPELEKEIGVPVIPVDYSNQESLVRLLEDRNIDTVISAISNYDNSHSVEPDLIKAADQSKATHRFIPSIWSGFDYTTEQGKENPLAASRLVLFDALRDTNLQWTAIFPGIFLDFYALTVRAYVKKSALGIDIDGNAAAVPGDGKYPIYFTHTLDLAKYTVALMGLEKWEEKYYVYADKKTWPEVIGIAEEAKGVKFTVAYDSIEKLKRGEVTELPGHRDVYKMVSSGPEGKAIFQQIMSGVSVYMAEGHMVYEGPFLNEMFPDIKPLTVEGALLKDDRA</sequence>
<dbReference type="Pfam" id="PF05368">
    <property type="entry name" value="NmrA"/>
    <property type="match status" value="1"/>
</dbReference>
<dbReference type="EMBL" id="WVTA01000006">
    <property type="protein sequence ID" value="KAK3209047.1"/>
    <property type="molecule type" value="Genomic_DNA"/>
</dbReference>
<comment type="similarity">
    <text evidence="1">Belongs to the NmrA-type oxidoreductase family. Isoflavone reductase subfamily.</text>
</comment>
<dbReference type="PANTHER" id="PTHR47706:SF4">
    <property type="entry name" value="NMRA-LIKE DOMAIN-CONTAINING PROTEIN"/>
    <property type="match status" value="1"/>
</dbReference>
<protein>
    <recommendedName>
        <fullName evidence="4">NmrA-like domain-containing protein</fullName>
    </recommendedName>
</protein>
<evidence type="ECO:0000256" key="3">
    <source>
        <dbReference type="ARBA" id="ARBA00023002"/>
    </source>
</evidence>
<reference evidence="5 6" key="1">
    <citation type="submission" date="2021-02" db="EMBL/GenBank/DDBJ databases">
        <title>Genome assembly of Pseudopithomyces chartarum.</title>
        <authorList>
            <person name="Jauregui R."/>
            <person name="Singh J."/>
            <person name="Voisey C."/>
        </authorList>
    </citation>
    <scope>NUCLEOTIDE SEQUENCE [LARGE SCALE GENOMIC DNA]</scope>
    <source>
        <strain evidence="5 6">AGR01</strain>
    </source>
</reference>
<name>A0AAN6RJ25_9PLEO</name>
<dbReference type="AlphaFoldDB" id="A0AAN6RJ25"/>
<evidence type="ECO:0000313" key="5">
    <source>
        <dbReference type="EMBL" id="KAK3209047.1"/>
    </source>
</evidence>
<gene>
    <name evidence="5" type="ORF">GRF29_69g508433</name>
</gene>
<dbReference type="SUPFAM" id="SSF51735">
    <property type="entry name" value="NAD(P)-binding Rossmann-fold domains"/>
    <property type="match status" value="1"/>
</dbReference>
<organism evidence="5 6">
    <name type="scientific">Pseudopithomyces chartarum</name>
    <dbReference type="NCBI Taxonomy" id="1892770"/>
    <lineage>
        <taxon>Eukaryota</taxon>
        <taxon>Fungi</taxon>
        <taxon>Dikarya</taxon>
        <taxon>Ascomycota</taxon>
        <taxon>Pezizomycotina</taxon>
        <taxon>Dothideomycetes</taxon>
        <taxon>Pleosporomycetidae</taxon>
        <taxon>Pleosporales</taxon>
        <taxon>Massarineae</taxon>
        <taxon>Didymosphaeriaceae</taxon>
        <taxon>Pseudopithomyces</taxon>
    </lineage>
</organism>
<evidence type="ECO:0000259" key="4">
    <source>
        <dbReference type="Pfam" id="PF05368"/>
    </source>
</evidence>
<dbReference type="InterPro" id="IPR008030">
    <property type="entry name" value="NmrA-like"/>
</dbReference>
<keyword evidence="6" id="KW-1185">Reference proteome</keyword>
<feature type="domain" description="NmrA-like" evidence="4">
    <location>
        <begin position="3"/>
        <end position="238"/>
    </location>
</feature>
<evidence type="ECO:0000313" key="6">
    <source>
        <dbReference type="Proteomes" id="UP001280581"/>
    </source>
</evidence>